<feature type="domain" description="Tyr recombinase" evidence="2">
    <location>
        <begin position="1"/>
        <end position="133"/>
    </location>
</feature>
<gene>
    <name evidence="3" type="ORF">LCGC14_3090320</name>
</gene>
<evidence type="ECO:0000259" key="2">
    <source>
        <dbReference type="PROSITE" id="PS51898"/>
    </source>
</evidence>
<dbReference type="Gene3D" id="1.10.443.10">
    <property type="entry name" value="Intergrase catalytic core"/>
    <property type="match status" value="1"/>
</dbReference>
<dbReference type="EMBL" id="LAZR01066284">
    <property type="protein sequence ID" value="KKK53879.1"/>
    <property type="molecule type" value="Genomic_DNA"/>
</dbReference>
<keyword evidence="1" id="KW-0233">DNA recombination</keyword>
<organism evidence="3">
    <name type="scientific">marine sediment metagenome</name>
    <dbReference type="NCBI Taxonomy" id="412755"/>
    <lineage>
        <taxon>unclassified sequences</taxon>
        <taxon>metagenomes</taxon>
        <taxon>ecological metagenomes</taxon>
    </lineage>
</organism>
<sequence>WPQIQGGYKEVWIPAEKAKGGRERRVPLLPRSARFSAQLPRHLNRGDEPDWVFRKKNGERYGERRKAFLAAIEGAGLKDLIWHDLRRTSGCRLLQDHGLEMEKVRDWLGHKSVTVTERSYAFLSVENLHTAIRDRHDSRHKKAGQEIDE</sequence>
<proteinExistence type="predicted"/>
<name>A0A0F8YI79_9ZZZZ</name>
<dbReference type="PROSITE" id="PS51898">
    <property type="entry name" value="TYR_RECOMBINASE"/>
    <property type="match status" value="1"/>
</dbReference>
<accession>A0A0F8YI79</accession>
<dbReference type="InterPro" id="IPR002104">
    <property type="entry name" value="Integrase_catalytic"/>
</dbReference>
<reference evidence="3" key="1">
    <citation type="journal article" date="2015" name="Nature">
        <title>Complex archaea that bridge the gap between prokaryotes and eukaryotes.</title>
        <authorList>
            <person name="Spang A."/>
            <person name="Saw J.H."/>
            <person name="Jorgensen S.L."/>
            <person name="Zaremba-Niedzwiedzka K."/>
            <person name="Martijn J."/>
            <person name="Lind A.E."/>
            <person name="van Eijk R."/>
            <person name="Schleper C."/>
            <person name="Guy L."/>
            <person name="Ettema T.J."/>
        </authorList>
    </citation>
    <scope>NUCLEOTIDE SEQUENCE</scope>
</reference>
<dbReference type="GO" id="GO:0015074">
    <property type="term" value="P:DNA integration"/>
    <property type="evidence" value="ECO:0007669"/>
    <property type="project" value="InterPro"/>
</dbReference>
<evidence type="ECO:0000256" key="1">
    <source>
        <dbReference type="ARBA" id="ARBA00023172"/>
    </source>
</evidence>
<protein>
    <recommendedName>
        <fullName evidence="2">Tyr recombinase domain-containing protein</fullName>
    </recommendedName>
</protein>
<feature type="non-terminal residue" evidence="3">
    <location>
        <position position="1"/>
    </location>
</feature>
<dbReference type="InterPro" id="IPR013762">
    <property type="entry name" value="Integrase-like_cat_sf"/>
</dbReference>
<dbReference type="SUPFAM" id="SSF56349">
    <property type="entry name" value="DNA breaking-rejoining enzymes"/>
    <property type="match status" value="1"/>
</dbReference>
<dbReference type="GO" id="GO:0003677">
    <property type="term" value="F:DNA binding"/>
    <property type="evidence" value="ECO:0007669"/>
    <property type="project" value="InterPro"/>
</dbReference>
<dbReference type="GO" id="GO:0006310">
    <property type="term" value="P:DNA recombination"/>
    <property type="evidence" value="ECO:0007669"/>
    <property type="project" value="UniProtKB-KW"/>
</dbReference>
<dbReference type="InterPro" id="IPR011010">
    <property type="entry name" value="DNA_brk_join_enz"/>
</dbReference>
<comment type="caution">
    <text evidence="3">The sequence shown here is derived from an EMBL/GenBank/DDBJ whole genome shotgun (WGS) entry which is preliminary data.</text>
</comment>
<dbReference type="Pfam" id="PF00589">
    <property type="entry name" value="Phage_integrase"/>
    <property type="match status" value="1"/>
</dbReference>
<evidence type="ECO:0000313" key="3">
    <source>
        <dbReference type="EMBL" id="KKK53879.1"/>
    </source>
</evidence>
<dbReference type="AlphaFoldDB" id="A0A0F8YI79"/>